<protein>
    <recommendedName>
        <fullName evidence="4">Secreted protein</fullName>
    </recommendedName>
</protein>
<keyword evidence="3" id="KW-1185">Reference proteome</keyword>
<accession>A0A2T3AFP1</accession>
<sequence length="141" mass="15860">MAPRFMRVATAAAYLLSITLSAGGRTGRKYTVPPAPNNLTRGSNLEYSYGQFSEKKRISTRFPFMSRSRFYVTVFEHRSGVWIPRQEGLASSQRVPSIVQFPLHFCYFLVNATTSVAHIGSSHILFRCSWGSIDTLTSRVC</sequence>
<dbReference type="InParanoid" id="A0A2T3AFP1"/>
<feature type="chain" id="PRO_5015430443" description="Secreted protein" evidence="1">
    <location>
        <begin position="22"/>
        <end position="141"/>
    </location>
</feature>
<keyword evidence="1" id="KW-0732">Signal</keyword>
<evidence type="ECO:0000313" key="3">
    <source>
        <dbReference type="Proteomes" id="UP000241462"/>
    </source>
</evidence>
<dbReference type="AlphaFoldDB" id="A0A2T3AFP1"/>
<name>A0A2T3AFP1_9PEZI</name>
<feature type="signal peptide" evidence="1">
    <location>
        <begin position="1"/>
        <end position="21"/>
    </location>
</feature>
<proteinExistence type="predicted"/>
<organism evidence="2 3">
    <name type="scientific">Coniella lustricola</name>
    <dbReference type="NCBI Taxonomy" id="2025994"/>
    <lineage>
        <taxon>Eukaryota</taxon>
        <taxon>Fungi</taxon>
        <taxon>Dikarya</taxon>
        <taxon>Ascomycota</taxon>
        <taxon>Pezizomycotina</taxon>
        <taxon>Sordariomycetes</taxon>
        <taxon>Sordariomycetidae</taxon>
        <taxon>Diaporthales</taxon>
        <taxon>Schizoparmaceae</taxon>
        <taxon>Coniella</taxon>
    </lineage>
</organism>
<reference evidence="2 3" key="1">
    <citation type="journal article" date="2018" name="Mycol. Prog.">
        <title>Coniella lustricola, a new species from submerged detritus.</title>
        <authorList>
            <person name="Raudabaugh D.B."/>
            <person name="Iturriaga T."/>
            <person name="Carver A."/>
            <person name="Mondo S."/>
            <person name="Pangilinan J."/>
            <person name="Lipzen A."/>
            <person name="He G."/>
            <person name="Amirebrahimi M."/>
            <person name="Grigoriev I.V."/>
            <person name="Miller A.N."/>
        </authorList>
    </citation>
    <scope>NUCLEOTIDE SEQUENCE [LARGE SCALE GENOMIC DNA]</scope>
    <source>
        <strain evidence="2 3">B22-T-1</strain>
    </source>
</reference>
<evidence type="ECO:0000313" key="2">
    <source>
        <dbReference type="EMBL" id="PSR94545.1"/>
    </source>
</evidence>
<evidence type="ECO:0008006" key="4">
    <source>
        <dbReference type="Google" id="ProtNLM"/>
    </source>
</evidence>
<dbReference type="Proteomes" id="UP000241462">
    <property type="component" value="Unassembled WGS sequence"/>
</dbReference>
<evidence type="ECO:0000256" key="1">
    <source>
        <dbReference type="SAM" id="SignalP"/>
    </source>
</evidence>
<dbReference type="EMBL" id="KZ678397">
    <property type="protein sequence ID" value="PSR94545.1"/>
    <property type="molecule type" value="Genomic_DNA"/>
</dbReference>
<gene>
    <name evidence="2" type="ORF">BD289DRAFT_136856</name>
</gene>